<comment type="pathway">
    <text evidence="1">Carbohydrate biosynthesis; gluconeogenesis.</text>
</comment>
<keyword evidence="5 9" id="KW-0547">Nucleotide-binding</keyword>
<dbReference type="InterPro" id="IPR011764">
    <property type="entry name" value="Biotin_carboxylation_dom"/>
</dbReference>
<dbReference type="CDD" id="cd06850">
    <property type="entry name" value="biotinyl_domain"/>
    <property type="match status" value="1"/>
</dbReference>
<evidence type="ECO:0000256" key="5">
    <source>
        <dbReference type="ARBA" id="ARBA00022741"/>
    </source>
</evidence>
<dbReference type="InterPro" id="IPR005482">
    <property type="entry name" value="Biotin_COase_C"/>
</dbReference>
<dbReference type="SMART" id="SM00878">
    <property type="entry name" value="Biotin_carb_C"/>
    <property type="match status" value="1"/>
</dbReference>
<comment type="caution">
    <text evidence="14">The sequence shown here is derived from an EMBL/GenBank/DDBJ whole genome shotgun (WGS) entry which is preliminary data.</text>
</comment>
<gene>
    <name evidence="14" type="ORF">ACHAXA_005157</name>
</gene>
<evidence type="ECO:0000256" key="3">
    <source>
        <dbReference type="ARBA" id="ARBA00022432"/>
    </source>
</evidence>
<reference evidence="14 15" key="1">
    <citation type="submission" date="2024-10" db="EMBL/GenBank/DDBJ databases">
        <title>Updated reference genomes for cyclostephanoid diatoms.</title>
        <authorList>
            <person name="Roberts W.R."/>
            <person name="Alverson A.J."/>
        </authorList>
    </citation>
    <scope>NUCLEOTIDE SEQUENCE [LARGE SCALE GENOMIC DNA]</scope>
    <source>
        <strain evidence="14 15">AJA228-03</strain>
    </source>
</reference>
<dbReference type="InterPro" id="IPR011054">
    <property type="entry name" value="Rudment_hybrid_motif"/>
</dbReference>
<feature type="domain" description="ATP-grasp" evidence="11">
    <location>
        <begin position="70"/>
        <end position="123"/>
    </location>
</feature>
<keyword evidence="4" id="KW-0436">Ligase</keyword>
<dbReference type="AlphaFoldDB" id="A0ABD3RN35"/>
<evidence type="ECO:0000256" key="2">
    <source>
        <dbReference type="ARBA" id="ARBA00013057"/>
    </source>
</evidence>
<evidence type="ECO:0000259" key="10">
    <source>
        <dbReference type="PROSITE" id="PS50968"/>
    </source>
</evidence>
<dbReference type="InterPro" id="IPR000089">
    <property type="entry name" value="Biotin_lipoyl"/>
</dbReference>
<dbReference type="SUPFAM" id="SSF51569">
    <property type="entry name" value="Aldolase"/>
    <property type="match status" value="1"/>
</dbReference>
<dbReference type="InterPro" id="IPR055268">
    <property type="entry name" value="PCB-like"/>
</dbReference>
<keyword evidence="15" id="KW-1185">Reference proteome</keyword>
<dbReference type="CDD" id="cd07937">
    <property type="entry name" value="DRE_TIM_PC_TC_5S"/>
    <property type="match status" value="1"/>
</dbReference>
<dbReference type="InterPro" id="IPR013785">
    <property type="entry name" value="Aldolase_TIM"/>
</dbReference>
<dbReference type="InterPro" id="IPR005479">
    <property type="entry name" value="CPAse_ATP-bd"/>
</dbReference>
<feature type="domain" description="Biotin carboxylation" evidence="12">
    <location>
        <begin position="1"/>
        <end position="257"/>
    </location>
</feature>
<dbReference type="EMBL" id="JALLPB020000453">
    <property type="protein sequence ID" value="KAL3808965.1"/>
    <property type="molecule type" value="Genomic_DNA"/>
</dbReference>
<dbReference type="Pfam" id="PF00364">
    <property type="entry name" value="Biotin_lipoyl"/>
    <property type="match status" value="1"/>
</dbReference>
<dbReference type="SUPFAM" id="SSF56059">
    <property type="entry name" value="Glutathione synthetase ATP-binding domain-like"/>
    <property type="match status" value="1"/>
</dbReference>
<dbReference type="FunFam" id="2.40.50.100:FF:000003">
    <property type="entry name" value="Acetyl-CoA carboxylase biotin carboxyl carrier protein"/>
    <property type="match status" value="1"/>
</dbReference>
<dbReference type="PANTHER" id="PTHR43778">
    <property type="entry name" value="PYRUVATE CARBOXYLASE"/>
    <property type="match status" value="1"/>
</dbReference>
<evidence type="ECO:0000256" key="1">
    <source>
        <dbReference type="ARBA" id="ARBA00004742"/>
    </source>
</evidence>
<evidence type="ECO:0000259" key="11">
    <source>
        <dbReference type="PROSITE" id="PS50975"/>
    </source>
</evidence>
<dbReference type="Gene3D" id="3.20.20.70">
    <property type="entry name" value="Aldolase class I"/>
    <property type="match status" value="1"/>
</dbReference>
<dbReference type="InterPro" id="IPR005930">
    <property type="entry name" value="Pyruv_COase"/>
</dbReference>
<dbReference type="Pfam" id="PF02785">
    <property type="entry name" value="Biotin_carb_C"/>
    <property type="match status" value="1"/>
</dbReference>
<dbReference type="GO" id="GO:0006094">
    <property type="term" value="P:gluconeogenesis"/>
    <property type="evidence" value="ECO:0007669"/>
    <property type="project" value="UniProtKB-KW"/>
</dbReference>
<dbReference type="Gene3D" id="3.30.470.20">
    <property type="entry name" value="ATP-grasp fold, B domain"/>
    <property type="match status" value="1"/>
</dbReference>
<dbReference type="PROSITE" id="PS00867">
    <property type="entry name" value="CPSASE_2"/>
    <property type="match status" value="1"/>
</dbReference>
<dbReference type="InterPro" id="IPR001882">
    <property type="entry name" value="Biotin_BS"/>
</dbReference>
<feature type="domain" description="Lipoyl-binding" evidence="10">
    <location>
        <begin position="883"/>
        <end position="958"/>
    </location>
</feature>
<dbReference type="Pfam" id="PF02436">
    <property type="entry name" value="PYC_OADA"/>
    <property type="match status" value="1"/>
</dbReference>
<dbReference type="PROSITE" id="PS00188">
    <property type="entry name" value="BIOTIN"/>
    <property type="match status" value="1"/>
</dbReference>
<dbReference type="FunFam" id="3.20.20.70:FF:000033">
    <property type="entry name" value="Pyruvate carboxylase"/>
    <property type="match status" value="1"/>
</dbReference>
<organism evidence="14 15">
    <name type="scientific">Cyclostephanos tholiformis</name>
    <dbReference type="NCBI Taxonomy" id="382380"/>
    <lineage>
        <taxon>Eukaryota</taxon>
        <taxon>Sar</taxon>
        <taxon>Stramenopiles</taxon>
        <taxon>Ochrophyta</taxon>
        <taxon>Bacillariophyta</taxon>
        <taxon>Coscinodiscophyceae</taxon>
        <taxon>Thalassiosirophycidae</taxon>
        <taxon>Stephanodiscales</taxon>
        <taxon>Stephanodiscaceae</taxon>
        <taxon>Cyclostephanos</taxon>
    </lineage>
</organism>
<dbReference type="InterPro" id="IPR011053">
    <property type="entry name" value="Single_hybrid_motif"/>
</dbReference>
<dbReference type="SUPFAM" id="SSF51230">
    <property type="entry name" value="Single hybrid motif"/>
    <property type="match status" value="1"/>
</dbReference>
<evidence type="ECO:0000256" key="9">
    <source>
        <dbReference type="PROSITE-ProRule" id="PRU00409"/>
    </source>
</evidence>
<dbReference type="SUPFAM" id="SSF51246">
    <property type="entry name" value="Rudiment single hybrid motif"/>
    <property type="match status" value="1"/>
</dbReference>
<evidence type="ECO:0000256" key="8">
    <source>
        <dbReference type="ARBA" id="ARBA00023268"/>
    </source>
</evidence>
<dbReference type="NCBIfam" id="NF006761">
    <property type="entry name" value="PRK09282.1"/>
    <property type="match status" value="1"/>
</dbReference>
<keyword evidence="8" id="KW-0511">Multifunctional enzyme</keyword>
<dbReference type="NCBIfam" id="TIGR01235">
    <property type="entry name" value="pyruv_carbox"/>
    <property type="match status" value="1"/>
</dbReference>
<dbReference type="NCBIfam" id="NF009554">
    <property type="entry name" value="PRK12999.1"/>
    <property type="match status" value="1"/>
</dbReference>
<dbReference type="PROSITE" id="PS50979">
    <property type="entry name" value="BC"/>
    <property type="match status" value="1"/>
</dbReference>
<evidence type="ECO:0000256" key="4">
    <source>
        <dbReference type="ARBA" id="ARBA00022598"/>
    </source>
</evidence>
<dbReference type="GO" id="GO:0004736">
    <property type="term" value="F:pyruvate carboxylase activity"/>
    <property type="evidence" value="ECO:0007669"/>
    <property type="project" value="UniProtKB-EC"/>
</dbReference>
<keyword evidence="3" id="KW-0312">Gluconeogenesis</keyword>
<feature type="domain" description="Pyruvate carboxyltransferase" evidence="13">
    <location>
        <begin position="337"/>
        <end position="605"/>
    </location>
</feature>
<dbReference type="Gene3D" id="2.40.50.100">
    <property type="match status" value="1"/>
</dbReference>
<evidence type="ECO:0000256" key="7">
    <source>
        <dbReference type="ARBA" id="ARBA00023267"/>
    </source>
</evidence>
<evidence type="ECO:0000313" key="14">
    <source>
        <dbReference type="EMBL" id="KAL3808965.1"/>
    </source>
</evidence>
<sequence length="961" mass="105344">MAGASWRSTSIGLDIEVQCLGDGNGNVVHLYDRDCSVQRRHQKVIETAPATGLSRETRENIFRDACHLLALNKYRNAGTVEFLVDKNGQHYFMEVNPRVQVEHTVTEEITGIDIVQSQILIASGKTLAEIGLTQELILEPNSYAMQCRVTTENPAHDFRPDTGTIDVFRMPAGFGIRLDDGPGFPGAKITPHYDSLLVKITAKARNRKDAAAKLTRALREFRVRGVQTNKSFLLNVLSNSDFLDGEVDTGFIAANPTLLSPLKEKDRAQKLLHYIGEVVLNGTPKSLGATGEAPSTVDPMIPKIVQEHKEKKQSLKQIFDMHGAEAFAKAVRANEGLLITDTTWRDAHQSLLATRLRTIDMLKIAEPTRVALRNAYSLECWGGATFDVSMRFLHECPWDRLNDLREAVPDVPFQMLLRGANAVGYTSYADNVVYQFCKLAKESGMDVFRVFDSLNYIENMKLGIDAVGQAGGIVEAAVCYTGDVSNPKRGCYDLEYYLQFVRELEKQGIHVLAIKDMAGLLKPKAATLLIGAIREEFPNLPVHVHTHDTAGLAVSSMLAAAAGADVVDAALDAMSGTTSQPSLGALVASTQNTDLDTGLDLHDVLKLNEYWEECRGLYAPFESGQKTGSADVYLHEMPGGQYTNLLYQSSQLGLTGQWSQVKQAYSSANRLLGDIIKVTPSSKVTGDLAQFIVSNKLTENDVIEKAEQLSFPSSVIEYFQGYLGIPPFGFPEPLRSRVLKGRTIKGTDGLSCFSGRPGAQLPSFDFEGTRANLEDKWGTEKISKYDVMSYAMYPTVFDEFMERQNEYGKLSYLDTRTFLTGMKVGEELNVSLEKGKHLILKLISVGETSKDGIANIQFEVNGQPRSVHVKDKRAGVKDTQRLKALEGVTGSIGAAMPGVVLETKVKKGDTVKMGDPLILLSAMKMETLITSPCDGVVKQVVVTAGDTLDGGDLCVEIDEAL</sequence>
<protein>
    <recommendedName>
        <fullName evidence="2">pyruvate carboxylase</fullName>
        <ecNumber evidence="2">6.4.1.1</ecNumber>
    </recommendedName>
</protein>
<dbReference type="GO" id="GO:0005524">
    <property type="term" value="F:ATP binding"/>
    <property type="evidence" value="ECO:0007669"/>
    <property type="project" value="UniProtKB-UniRule"/>
</dbReference>
<evidence type="ECO:0000313" key="15">
    <source>
        <dbReference type="Proteomes" id="UP001530377"/>
    </source>
</evidence>
<accession>A0ABD3RN35</accession>
<dbReference type="PROSITE" id="PS50991">
    <property type="entry name" value="PYR_CT"/>
    <property type="match status" value="1"/>
</dbReference>
<dbReference type="InterPro" id="IPR003379">
    <property type="entry name" value="Carboxylase_cons_dom"/>
</dbReference>
<dbReference type="PANTHER" id="PTHR43778:SF2">
    <property type="entry name" value="PYRUVATE CARBOXYLASE, MITOCHONDRIAL"/>
    <property type="match status" value="1"/>
</dbReference>
<evidence type="ECO:0000256" key="6">
    <source>
        <dbReference type="ARBA" id="ARBA00022840"/>
    </source>
</evidence>
<keyword evidence="7" id="KW-0092">Biotin</keyword>
<evidence type="ECO:0000259" key="12">
    <source>
        <dbReference type="PROSITE" id="PS50979"/>
    </source>
</evidence>
<dbReference type="InterPro" id="IPR000891">
    <property type="entry name" value="PYR_CT"/>
</dbReference>
<dbReference type="PROSITE" id="PS50975">
    <property type="entry name" value="ATP_GRASP"/>
    <property type="match status" value="1"/>
</dbReference>
<dbReference type="Pfam" id="PF02786">
    <property type="entry name" value="CPSase_L_D2"/>
    <property type="match status" value="1"/>
</dbReference>
<dbReference type="PROSITE" id="PS50968">
    <property type="entry name" value="BIOTINYL_LIPOYL"/>
    <property type="match status" value="1"/>
</dbReference>
<dbReference type="Proteomes" id="UP001530377">
    <property type="component" value="Unassembled WGS sequence"/>
</dbReference>
<proteinExistence type="predicted"/>
<name>A0ABD3RN35_9STRA</name>
<evidence type="ECO:0000259" key="13">
    <source>
        <dbReference type="PROSITE" id="PS50991"/>
    </source>
</evidence>
<dbReference type="SUPFAM" id="SSF89000">
    <property type="entry name" value="post-HMGL domain-like"/>
    <property type="match status" value="1"/>
</dbReference>
<dbReference type="InterPro" id="IPR011761">
    <property type="entry name" value="ATP-grasp"/>
</dbReference>
<dbReference type="Pfam" id="PF00682">
    <property type="entry name" value="HMGL-like"/>
    <property type="match status" value="1"/>
</dbReference>
<keyword evidence="6 9" id="KW-0067">ATP-binding</keyword>
<dbReference type="EC" id="6.4.1.1" evidence="2"/>